<dbReference type="HOGENOM" id="CLU_160523_0_0_10"/>
<protein>
    <recommendedName>
        <fullName evidence="3">DUF721 domain-containing protein</fullName>
    </recommendedName>
</protein>
<dbReference type="PANTHER" id="PTHR36456:SF1">
    <property type="entry name" value="UPF0232 PROTEIN SCO3875"/>
    <property type="match status" value="1"/>
</dbReference>
<dbReference type="KEGG" id="cmr:Cycma_1156"/>
<dbReference type="RefSeq" id="WP_014019225.1">
    <property type="nucleotide sequence ID" value="NC_015914.1"/>
</dbReference>
<evidence type="ECO:0000313" key="1">
    <source>
        <dbReference type="EMBL" id="AEL24928.1"/>
    </source>
</evidence>
<dbReference type="EMBL" id="CP002955">
    <property type="protein sequence ID" value="AEL24928.1"/>
    <property type="molecule type" value="Genomic_DNA"/>
</dbReference>
<keyword evidence="2" id="KW-1185">Reference proteome</keyword>
<evidence type="ECO:0008006" key="3">
    <source>
        <dbReference type="Google" id="ProtNLM"/>
    </source>
</evidence>
<proteinExistence type="predicted"/>
<evidence type="ECO:0000313" key="2">
    <source>
        <dbReference type="Proteomes" id="UP000001635"/>
    </source>
</evidence>
<organism evidence="1 2">
    <name type="scientific">Cyclobacterium marinum (strain ATCC 25205 / DSM 745 / LMG 13164 / NCIMB 1802)</name>
    <name type="common">Flectobacillus marinus</name>
    <dbReference type="NCBI Taxonomy" id="880070"/>
    <lineage>
        <taxon>Bacteria</taxon>
        <taxon>Pseudomonadati</taxon>
        <taxon>Bacteroidota</taxon>
        <taxon>Cytophagia</taxon>
        <taxon>Cytophagales</taxon>
        <taxon>Cyclobacteriaceae</taxon>
        <taxon>Cyclobacterium</taxon>
    </lineage>
</organism>
<accession>G0IX10</accession>
<reference evidence="2" key="1">
    <citation type="submission" date="2011-07" db="EMBL/GenBank/DDBJ databases">
        <title>The complete genome of Cyclobacterium marinum DSM 745.</title>
        <authorList>
            <person name="Lucas S."/>
            <person name="Han J."/>
            <person name="Lapidus A."/>
            <person name="Bruce D."/>
            <person name="Goodwin L."/>
            <person name="Pitluck S."/>
            <person name="Peters L."/>
            <person name="Kyrpides N."/>
            <person name="Mavromatis K."/>
            <person name="Ivanova N."/>
            <person name="Ovchinnikova G."/>
            <person name="Chertkov O."/>
            <person name="Detter J.C."/>
            <person name="Tapia R."/>
            <person name="Han C."/>
            <person name="Land M."/>
            <person name="Hauser L."/>
            <person name="Markowitz V."/>
            <person name="Cheng J.-F."/>
            <person name="Hugenholtz P."/>
            <person name="Woyke T."/>
            <person name="Wu D."/>
            <person name="Tindall B."/>
            <person name="Schuetze A."/>
            <person name="Brambilla E."/>
            <person name="Klenk H.-P."/>
            <person name="Eisen J.A."/>
        </authorList>
    </citation>
    <scope>NUCLEOTIDE SEQUENCE [LARGE SCALE GENOMIC DNA]</scope>
    <source>
        <strain evidence="2">ATCC 25205 / DSM 745 / LMG 13164 / NCIMB 1802</strain>
    </source>
</reference>
<dbReference type="eggNOG" id="COG5512">
    <property type="taxonomic scope" value="Bacteria"/>
</dbReference>
<dbReference type="Proteomes" id="UP000001635">
    <property type="component" value="Chromosome"/>
</dbReference>
<name>G0IX10_CYCMS</name>
<dbReference type="AlphaFoldDB" id="G0IX10"/>
<gene>
    <name evidence="1" type="ordered locus">Cycma_1156</name>
</gene>
<dbReference type="PANTHER" id="PTHR36456">
    <property type="entry name" value="UPF0232 PROTEIN SCO3875"/>
    <property type="match status" value="1"/>
</dbReference>
<dbReference type="STRING" id="880070.Cycma_1156"/>
<sequence length="104" mass="12152">MKRYSPDSTRRRNTTPLKEVFEELLDTYRLKDKFSEKTVIKEWDQLMGKTVASRTESLSVRQKILYVKIVSGPLKKEIMMNKSKVLTLIEDKYGKGVINDLVIL</sequence>
<dbReference type="InterPro" id="IPR007922">
    <property type="entry name" value="DciA-like"/>
</dbReference>
<dbReference type="Pfam" id="PF05258">
    <property type="entry name" value="DciA"/>
    <property type="match status" value="1"/>
</dbReference>
<dbReference type="OrthoDB" id="9796545at2"/>